<dbReference type="Proteomes" id="UP000325315">
    <property type="component" value="Unassembled WGS sequence"/>
</dbReference>
<evidence type="ECO:0000259" key="1">
    <source>
        <dbReference type="Pfam" id="PF13966"/>
    </source>
</evidence>
<gene>
    <name evidence="2" type="ORF">EPI10_002161</name>
</gene>
<reference evidence="3" key="1">
    <citation type="journal article" date="2019" name="Plant Biotechnol. J.">
        <title>Genome sequencing of the Australian wild diploid species Gossypium australe highlights disease resistance and delayed gland morphogenesis.</title>
        <authorList>
            <person name="Cai Y."/>
            <person name="Cai X."/>
            <person name="Wang Q."/>
            <person name="Wang P."/>
            <person name="Zhang Y."/>
            <person name="Cai C."/>
            <person name="Xu Y."/>
            <person name="Wang K."/>
            <person name="Zhou Z."/>
            <person name="Wang C."/>
            <person name="Geng S."/>
            <person name="Li B."/>
            <person name="Dong Q."/>
            <person name="Hou Y."/>
            <person name="Wang H."/>
            <person name="Ai P."/>
            <person name="Liu Z."/>
            <person name="Yi F."/>
            <person name="Sun M."/>
            <person name="An G."/>
            <person name="Cheng J."/>
            <person name="Zhang Y."/>
            <person name="Shi Q."/>
            <person name="Xie Y."/>
            <person name="Shi X."/>
            <person name="Chang Y."/>
            <person name="Huang F."/>
            <person name="Chen Y."/>
            <person name="Hong S."/>
            <person name="Mi L."/>
            <person name="Sun Q."/>
            <person name="Zhang L."/>
            <person name="Zhou B."/>
            <person name="Peng R."/>
            <person name="Zhang X."/>
            <person name="Liu F."/>
        </authorList>
    </citation>
    <scope>NUCLEOTIDE SEQUENCE [LARGE SCALE GENOMIC DNA]</scope>
    <source>
        <strain evidence="3">cv. PA1801</strain>
    </source>
</reference>
<keyword evidence="2" id="KW-0548">Nucleotidyltransferase</keyword>
<dbReference type="Pfam" id="PF13966">
    <property type="entry name" value="zf-RVT"/>
    <property type="match status" value="1"/>
</dbReference>
<dbReference type="EMBL" id="SMMG02000007">
    <property type="protein sequence ID" value="KAA3467119.1"/>
    <property type="molecule type" value="Genomic_DNA"/>
</dbReference>
<dbReference type="PANTHER" id="PTHR33116:SF86">
    <property type="entry name" value="REVERSE TRANSCRIPTASE DOMAIN-CONTAINING PROTEIN"/>
    <property type="match status" value="1"/>
</dbReference>
<dbReference type="AlphaFoldDB" id="A0A5B6VD54"/>
<organism evidence="2 3">
    <name type="scientific">Gossypium australe</name>
    <dbReference type="NCBI Taxonomy" id="47621"/>
    <lineage>
        <taxon>Eukaryota</taxon>
        <taxon>Viridiplantae</taxon>
        <taxon>Streptophyta</taxon>
        <taxon>Embryophyta</taxon>
        <taxon>Tracheophyta</taxon>
        <taxon>Spermatophyta</taxon>
        <taxon>Magnoliopsida</taxon>
        <taxon>eudicotyledons</taxon>
        <taxon>Gunneridae</taxon>
        <taxon>Pentapetalae</taxon>
        <taxon>rosids</taxon>
        <taxon>malvids</taxon>
        <taxon>Malvales</taxon>
        <taxon>Malvaceae</taxon>
        <taxon>Malvoideae</taxon>
        <taxon>Gossypium</taxon>
    </lineage>
</organism>
<keyword evidence="3" id="KW-1185">Reference proteome</keyword>
<name>A0A5B6VD54_9ROSI</name>
<evidence type="ECO:0000313" key="3">
    <source>
        <dbReference type="Proteomes" id="UP000325315"/>
    </source>
</evidence>
<dbReference type="InterPro" id="IPR026960">
    <property type="entry name" value="RVT-Znf"/>
</dbReference>
<dbReference type="GO" id="GO:0003964">
    <property type="term" value="F:RNA-directed DNA polymerase activity"/>
    <property type="evidence" value="ECO:0007669"/>
    <property type="project" value="UniProtKB-KW"/>
</dbReference>
<evidence type="ECO:0000313" key="2">
    <source>
        <dbReference type="EMBL" id="KAA3467119.1"/>
    </source>
</evidence>
<proteinExistence type="predicted"/>
<keyword evidence="2" id="KW-0695">RNA-directed DNA polymerase</keyword>
<accession>A0A5B6VD54</accession>
<dbReference type="PANTHER" id="PTHR33116">
    <property type="entry name" value="REVERSE TRANSCRIPTASE ZINC-BINDING DOMAIN-CONTAINING PROTEIN-RELATED-RELATED"/>
    <property type="match status" value="1"/>
</dbReference>
<sequence>MKEILKEYESCSSQCVNFNKSTIFYSSNTSEAAKELVTGMLGVRNSSSPEKYLGLPNVVGKRKKEAFQNILDKIYLRIDSWSTRFLSQGGKEIFIKSVLQALPTYAMSCFLLPKTLCEMIESKFARFWWQNRAGKREAEAELIFQIPLAKKSYGDLLVWKGELSGEFSVRSSHKLLHNSDPTAYALQDIYKGFYNKVWKIDIPLKIKLFIWKISLNYLATRMNMSLRNLISNNLCPRCGAGEEMTNHLFRDCLVSVMIWSDLSDVISVLFPSTNFVEWLTKALANLPLNVCRLFYVTLWAIWGDRNSSIHDKTNRSSKEIVSFIHGYIKELDATRKVNHSTFSEVIKWNIPSGQTVKINFDGAFDERSKLSASGVVVRDRYGFVLLTSSELHKGVVSAFFAEAIACRRAT</sequence>
<protein>
    <submittedName>
        <fullName evidence="2">Reverse transcriptase</fullName>
    </submittedName>
</protein>
<comment type="caution">
    <text evidence="2">The sequence shown here is derived from an EMBL/GenBank/DDBJ whole genome shotgun (WGS) entry which is preliminary data.</text>
</comment>
<dbReference type="OrthoDB" id="1434524at2759"/>
<feature type="domain" description="Reverse transcriptase zinc-binding" evidence="1">
    <location>
        <begin position="167"/>
        <end position="259"/>
    </location>
</feature>
<keyword evidence="2" id="KW-0808">Transferase</keyword>